<dbReference type="SMART" id="SM00086">
    <property type="entry name" value="PAC"/>
    <property type="match status" value="2"/>
</dbReference>
<dbReference type="InterPro" id="IPR001633">
    <property type="entry name" value="EAL_dom"/>
</dbReference>
<evidence type="ECO:0000259" key="7">
    <source>
        <dbReference type="PROSITE" id="PS50113"/>
    </source>
</evidence>
<evidence type="ECO:0000256" key="5">
    <source>
        <dbReference type="SAM" id="Phobius"/>
    </source>
</evidence>
<protein>
    <recommendedName>
        <fullName evidence="13">Bifunctional diguanylate cyclase/phosphodiesterase</fullName>
    </recommendedName>
</protein>
<dbReference type="InterPro" id="IPR013767">
    <property type="entry name" value="PAS_fold"/>
</dbReference>
<name>A0A2U8FMN3_9BURK</name>
<dbReference type="GO" id="GO:0006355">
    <property type="term" value="P:regulation of DNA-templated transcription"/>
    <property type="evidence" value="ECO:0007669"/>
    <property type="project" value="InterPro"/>
</dbReference>
<keyword evidence="12" id="KW-1185">Reference proteome</keyword>
<dbReference type="PROSITE" id="PS50887">
    <property type="entry name" value="GGDEF"/>
    <property type="match status" value="1"/>
</dbReference>
<dbReference type="PANTHER" id="PTHR44757">
    <property type="entry name" value="DIGUANYLATE CYCLASE DGCP"/>
    <property type="match status" value="1"/>
</dbReference>
<dbReference type="InterPro" id="IPR000700">
    <property type="entry name" value="PAS-assoc_C"/>
</dbReference>
<dbReference type="CDD" id="cd01948">
    <property type="entry name" value="EAL"/>
    <property type="match status" value="1"/>
</dbReference>
<organism evidence="11 12">
    <name type="scientific">Aquabacterium olei</name>
    <dbReference type="NCBI Taxonomy" id="1296669"/>
    <lineage>
        <taxon>Bacteria</taxon>
        <taxon>Pseudomonadati</taxon>
        <taxon>Pseudomonadota</taxon>
        <taxon>Betaproteobacteria</taxon>
        <taxon>Burkholderiales</taxon>
        <taxon>Aquabacterium</taxon>
    </lineage>
</organism>
<dbReference type="FunFam" id="3.30.70.270:FF:000001">
    <property type="entry name" value="Diguanylate cyclase domain protein"/>
    <property type="match status" value="1"/>
</dbReference>
<dbReference type="Gene3D" id="3.30.450.350">
    <property type="entry name" value="CHASE domain"/>
    <property type="match status" value="1"/>
</dbReference>
<feature type="domain" description="EAL" evidence="9">
    <location>
        <begin position="831"/>
        <end position="1084"/>
    </location>
</feature>
<dbReference type="OrthoDB" id="9813903at2"/>
<dbReference type="CDD" id="cd00130">
    <property type="entry name" value="PAS"/>
    <property type="match status" value="2"/>
</dbReference>
<dbReference type="SMART" id="SM00091">
    <property type="entry name" value="PAS"/>
    <property type="match status" value="2"/>
</dbReference>
<evidence type="ECO:0000259" key="6">
    <source>
        <dbReference type="PROSITE" id="PS50112"/>
    </source>
</evidence>
<evidence type="ECO:0000256" key="1">
    <source>
        <dbReference type="ARBA" id="ARBA00004370"/>
    </source>
</evidence>
<dbReference type="InterPro" id="IPR035919">
    <property type="entry name" value="EAL_sf"/>
</dbReference>
<feature type="transmembrane region" description="Helical" evidence="5">
    <location>
        <begin position="22"/>
        <end position="41"/>
    </location>
</feature>
<dbReference type="InterPro" id="IPR052155">
    <property type="entry name" value="Biofilm_reg_signaling"/>
</dbReference>
<dbReference type="GO" id="GO:0007165">
    <property type="term" value="P:signal transduction"/>
    <property type="evidence" value="ECO:0007669"/>
    <property type="project" value="UniProtKB-ARBA"/>
</dbReference>
<reference evidence="11 12" key="1">
    <citation type="submission" date="2018-05" db="EMBL/GenBank/DDBJ databases">
        <title>complete genome sequence of Aquabacterium olei NBRC 110486.</title>
        <authorList>
            <person name="Tang B."/>
            <person name="Chang J."/>
            <person name="Zhang L."/>
            <person name="Yang H."/>
        </authorList>
    </citation>
    <scope>NUCLEOTIDE SEQUENCE [LARGE SCALE GENOMIC DNA]</scope>
    <source>
        <strain evidence="11 12">NBRC 110486</strain>
    </source>
</reference>
<dbReference type="SUPFAM" id="SSF55785">
    <property type="entry name" value="PYP-like sensor domain (PAS domain)"/>
    <property type="match status" value="2"/>
</dbReference>
<sequence length="1101" mass="121119">MPIDDEHTPAPPLDKPVLGTRAAWVALVAGLAMSVGAWWGAARHLQDEADAAFRRDAADVSARLDDQMTHHLVMLKGFQALFAAYGDAGREAFHRHYEGLNAERTYPALWAVHYAPLVSEDDRPAFEAAVQADRTVRPDGHPGFHIRPAEPARATYVPITYVEPAGRIDAMLGHDLLDEAARRQAVVRAQQSGQIEAAPPLQIQGITQGSGVVVRLPVYRGGAVPGSEPARRAAFQGVVSGVLECQTLMRQVAGRLDWRDLHWRVEDRGPLDGIPDHDSADVLPVVFDSASLEAAWAGPDAVSPVDDRDRTVHTLGVAGRRWALTFTRPPVRPLTAPYPLALLLGGVAGSVGLWWAWRNRGLRAQQAAELADELSARATDNERRLRAIMDHTVDGIITVAPSGRVLSLNASACRMFARHADEVLGQHLRLLLPEAGRHERGGRVEQFLQQQCTGMDGLGQRTEGLRGAAGSAFPLELSVSSMVYKQQKHYILIVRDLSTQETAERAVLEAQRQLNEVDEMRRVIVHHAPYAICVLNGQGVIQAINPAGERLLGQTAMELVGRSTATRFFDPEQVAERTRMLAMRMERPAHTVNLFSHLADQSPGIPTEWLLRRGDGQPLIAELSVTELRNEHDQLTGYLAMAQDVTSRREAEKQVQHMARHDALTGLPNRNMLQEQLKVSLAQAERHDGAMAMMFLDLDRFKKINDSLGHHIGDHVLIEAARRLSTAMRTSDIVARLGGDEFVVLLTQIAEPADGMRVADKLMALFAEPLRVGPHELRVTPSIGLALYPEHGRDAVTLMRHADLAMYQAKHAGRNRIQVYSDRMESPSAESLILENDLYKALERDELRLHFQPQFSCRTGAITGAEALLRWEHKGKLVSPAEFIPLAEETGLIVSMGRWVLRRACALAQRWRTDTDWPLRVAVNLSAVQLDRPDIVDEVRAALSDTGLPATALELEITESVVVRESLRAAAVLNQLRALGVGIAIDDFGVGYSSFAYLRELPVDRFKLDRSFLSAIPQSPGDSRLAAALIAMAHRLEVGIVAEGVETAEQAAFLASHQCDEAQGYFLGRPMTEDAFGVLLRQHVRTQHEAAVSPPDASLAI</sequence>
<dbReference type="Pfam" id="PF00989">
    <property type="entry name" value="PAS"/>
    <property type="match status" value="2"/>
</dbReference>
<evidence type="ECO:0000256" key="3">
    <source>
        <dbReference type="ARBA" id="ARBA00022989"/>
    </source>
</evidence>
<dbReference type="EMBL" id="CP029210">
    <property type="protein sequence ID" value="AWI52275.1"/>
    <property type="molecule type" value="Genomic_DNA"/>
</dbReference>
<gene>
    <name evidence="11" type="ORF">DEH84_01600</name>
</gene>
<proteinExistence type="predicted"/>
<evidence type="ECO:0000256" key="2">
    <source>
        <dbReference type="ARBA" id="ARBA00022692"/>
    </source>
</evidence>
<comment type="subcellular location">
    <subcellularLocation>
        <location evidence="1">Membrane</location>
    </subcellularLocation>
</comment>
<dbReference type="SUPFAM" id="SSF55073">
    <property type="entry name" value="Nucleotide cyclase"/>
    <property type="match status" value="1"/>
</dbReference>
<feature type="domain" description="PAS" evidence="6">
    <location>
        <begin position="381"/>
        <end position="451"/>
    </location>
</feature>
<dbReference type="PROSITE" id="PS50883">
    <property type="entry name" value="EAL"/>
    <property type="match status" value="1"/>
</dbReference>
<feature type="transmembrane region" description="Helical" evidence="5">
    <location>
        <begin position="338"/>
        <end position="357"/>
    </location>
</feature>
<dbReference type="InterPro" id="IPR029787">
    <property type="entry name" value="Nucleotide_cyclase"/>
</dbReference>
<feature type="domain" description="GGDEF" evidence="10">
    <location>
        <begin position="689"/>
        <end position="822"/>
    </location>
</feature>
<keyword evidence="2 5" id="KW-0812">Transmembrane</keyword>
<dbReference type="NCBIfam" id="TIGR00254">
    <property type="entry name" value="GGDEF"/>
    <property type="match status" value="1"/>
</dbReference>
<dbReference type="InterPro" id="IPR000160">
    <property type="entry name" value="GGDEF_dom"/>
</dbReference>
<dbReference type="GO" id="GO:0016020">
    <property type="term" value="C:membrane"/>
    <property type="evidence" value="ECO:0007669"/>
    <property type="project" value="UniProtKB-SubCell"/>
</dbReference>
<accession>A0A2U8FMN3</accession>
<dbReference type="Gene3D" id="3.30.450.20">
    <property type="entry name" value="PAS domain"/>
    <property type="match status" value="2"/>
</dbReference>
<dbReference type="InterPro" id="IPR043128">
    <property type="entry name" value="Rev_trsase/Diguanyl_cyclase"/>
</dbReference>
<dbReference type="Pfam" id="PF00990">
    <property type="entry name" value="GGDEF"/>
    <property type="match status" value="1"/>
</dbReference>
<dbReference type="InterPro" id="IPR006189">
    <property type="entry name" value="CHASE_dom"/>
</dbReference>
<dbReference type="SUPFAM" id="SSF141868">
    <property type="entry name" value="EAL domain-like"/>
    <property type="match status" value="1"/>
</dbReference>
<dbReference type="PROSITE" id="PS50113">
    <property type="entry name" value="PAC"/>
    <property type="match status" value="1"/>
</dbReference>
<dbReference type="CDD" id="cd01949">
    <property type="entry name" value="GGDEF"/>
    <property type="match status" value="1"/>
</dbReference>
<dbReference type="InterPro" id="IPR000014">
    <property type="entry name" value="PAS"/>
</dbReference>
<feature type="domain" description="PAC" evidence="7">
    <location>
        <begin position="605"/>
        <end position="657"/>
    </location>
</feature>
<dbReference type="RefSeq" id="WP_109034137.1">
    <property type="nucleotide sequence ID" value="NZ_CP029210.1"/>
</dbReference>
<dbReference type="PROSITE" id="PS50839">
    <property type="entry name" value="CHASE"/>
    <property type="match status" value="1"/>
</dbReference>
<evidence type="ECO:0008006" key="13">
    <source>
        <dbReference type="Google" id="ProtNLM"/>
    </source>
</evidence>
<evidence type="ECO:0000259" key="8">
    <source>
        <dbReference type="PROSITE" id="PS50839"/>
    </source>
</evidence>
<keyword evidence="3 5" id="KW-1133">Transmembrane helix</keyword>
<dbReference type="GO" id="GO:0003824">
    <property type="term" value="F:catalytic activity"/>
    <property type="evidence" value="ECO:0007669"/>
    <property type="project" value="UniProtKB-ARBA"/>
</dbReference>
<dbReference type="PROSITE" id="PS50112">
    <property type="entry name" value="PAS"/>
    <property type="match status" value="2"/>
</dbReference>
<dbReference type="Gene3D" id="3.20.20.450">
    <property type="entry name" value="EAL domain"/>
    <property type="match status" value="1"/>
</dbReference>
<dbReference type="InterPro" id="IPR001610">
    <property type="entry name" value="PAC"/>
</dbReference>
<dbReference type="SMART" id="SM01079">
    <property type="entry name" value="CHASE"/>
    <property type="match status" value="1"/>
</dbReference>
<dbReference type="Proteomes" id="UP000244892">
    <property type="component" value="Chromosome"/>
</dbReference>
<dbReference type="NCBIfam" id="TIGR00229">
    <property type="entry name" value="sensory_box"/>
    <property type="match status" value="2"/>
</dbReference>
<dbReference type="Gene3D" id="3.30.70.270">
    <property type="match status" value="1"/>
</dbReference>
<dbReference type="InterPro" id="IPR035965">
    <property type="entry name" value="PAS-like_dom_sf"/>
</dbReference>
<feature type="domain" description="PAS" evidence="6">
    <location>
        <begin position="517"/>
        <end position="588"/>
    </location>
</feature>
<evidence type="ECO:0000259" key="9">
    <source>
        <dbReference type="PROSITE" id="PS50883"/>
    </source>
</evidence>
<dbReference type="Pfam" id="PF03924">
    <property type="entry name" value="CHASE"/>
    <property type="match status" value="1"/>
</dbReference>
<dbReference type="PANTHER" id="PTHR44757:SF2">
    <property type="entry name" value="BIOFILM ARCHITECTURE MAINTENANCE PROTEIN MBAA"/>
    <property type="match status" value="1"/>
</dbReference>
<feature type="domain" description="CHASE" evidence="8">
    <location>
        <begin position="150"/>
        <end position="325"/>
    </location>
</feature>
<evidence type="ECO:0000256" key="4">
    <source>
        <dbReference type="ARBA" id="ARBA00023136"/>
    </source>
</evidence>
<dbReference type="Pfam" id="PF00563">
    <property type="entry name" value="EAL"/>
    <property type="match status" value="1"/>
</dbReference>
<dbReference type="SMART" id="SM00267">
    <property type="entry name" value="GGDEF"/>
    <property type="match status" value="1"/>
</dbReference>
<dbReference type="AlphaFoldDB" id="A0A2U8FMN3"/>
<evidence type="ECO:0000313" key="12">
    <source>
        <dbReference type="Proteomes" id="UP000244892"/>
    </source>
</evidence>
<evidence type="ECO:0000313" key="11">
    <source>
        <dbReference type="EMBL" id="AWI52275.1"/>
    </source>
</evidence>
<evidence type="ECO:0000259" key="10">
    <source>
        <dbReference type="PROSITE" id="PS50887"/>
    </source>
</evidence>
<keyword evidence="4 5" id="KW-0472">Membrane</keyword>
<dbReference type="InterPro" id="IPR042240">
    <property type="entry name" value="CHASE_sf"/>
</dbReference>
<dbReference type="KEGG" id="aon:DEH84_01600"/>
<dbReference type="SMART" id="SM00052">
    <property type="entry name" value="EAL"/>
    <property type="match status" value="1"/>
</dbReference>